<dbReference type="RefSeq" id="WP_074814055.1">
    <property type="nucleotide sequence ID" value="NZ_FOJX01000003.1"/>
</dbReference>
<feature type="binding site" description="covalent" evidence="13">
    <location>
        <position position="144"/>
    </location>
    <ligand>
        <name>heme</name>
        <dbReference type="ChEBI" id="CHEBI:30413"/>
        <label>4</label>
    </ligand>
</feature>
<dbReference type="PANTHER" id="PTHR30333">
    <property type="entry name" value="CYTOCHROME C-TYPE PROTEIN"/>
    <property type="match status" value="1"/>
</dbReference>
<dbReference type="GO" id="GO:0046872">
    <property type="term" value="F:metal ion binding"/>
    <property type="evidence" value="ECO:0007669"/>
    <property type="project" value="UniProtKB-KW"/>
</dbReference>
<evidence type="ECO:0000256" key="13">
    <source>
        <dbReference type="PIRSR" id="PIRSR000013-1"/>
    </source>
</evidence>
<feature type="binding site" description="covalent" evidence="13">
    <location>
        <position position="112"/>
    </location>
    <ligand>
        <name>heme</name>
        <dbReference type="ChEBI" id="CHEBI:30413"/>
        <label>3</label>
    </ligand>
</feature>
<feature type="transmembrane region" description="Helical" evidence="15">
    <location>
        <begin position="12"/>
        <end position="31"/>
    </location>
</feature>
<dbReference type="Pfam" id="PF03264">
    <property type="entry name" value="Cytochrom_NNT"/>
    <property type="match status" value="1"/>
</dbReference>
<dbReference type="GO" id="GO:0019333">
    <property type="term" value="P:denitrification pathway"/>
    <property type="evidence" value="ECO:0007669"/>
    <property type="project" value="InterPro"/>
</dbReference>
<evidence type="ECO:0000256" key="10">
    <source>
        <dbReference type="ARBA" id="ARBA00023004"/>
    </source>
</evidence>
<evidence type="ECO:0000313" key="18">
    <source>
        <dbReference type="Proteomes" id="UP000183843"/>
    </source>
</evidence>
<dbReference type="EMBL" id="FOJX01000003">
    <property type="protein sequence ID" value="SFA90085.1"/>
    <property type="molecule type" value="Genomic_DNA"/>
</dbReference>
<dbReference type="PANTHER" id="PTHR30333:SF1">
    <property type="entry name" value="CYTOCHROME C-TYPE PROTEIN NAPC"/>
    <property type="match status" value="1"/>
</dbReference>
<keyword evidence="6 15" id="KW-0812">Transmembrane</keyword>
<dbReference type="GO" id="GO:0009055">
    <property type="term" value="F:electron transfer activity"/>
    <property type="evidence" value="ECO:0007669"/>
    <property type="project" value="TreeGrafter"/>
</dbReference>
<comment type="subcellular location">
    <subcellularLocation>
        <location evidence="1">Cell membrane</location>
        <topology evidence="1">Single-pass membrane protein</topology>
    </subcellularLocation>
</comment>
<organism evidence="17 18">
    <name type="scientific">Selenomonas ruminantium</name>
    <dbReference type="NCBI Taxonomy" id="971"/>
    <lineage>
        <taxon>Bacteria</taxon>
        <taxon>Bacillati</taxon>
        <taxon>Bacillota</taxon>
        <taxon>Negativicutes</taxon>
        <taxon>Selenomonadales</taxon>
        <taxon>Selenomonadaceae</taxon>
        <taxon>Selenomonas</taxon>
    </lineage>
</organism>
<keyword evidence="4" id="KW-1003">Cell membrane</keyword>
<evidence type="ECO:0000256" key="15">
    <source>
        <dbReference type="SAM" id="Phobius"/>
    </source>
</evidence>
<feature type="binding site" description="axial binding residue" evidence="14">
    <location>
        <position position="47"/>
    </location>
    <ligand>
        <name>heme</name>
        <dbReference type="ChEBI" id="CHEBI:30413"/>
        <label>1</label>
    </ligand>
    <ligandPart>
        <name>Fe</name>
        <dbReference type="ChEBI" id="CHEBI:18248"/>
    </ligandPart>
</feature>
<evidence type="ECO:0000256" key="8">
    <source>
        <dbReference type="ARBA" id="ARBA00022982"/>
    </source>
</evidence>
<evidence type="ECO:0000259" key="16">
    <source>
        <dbReference type="Pfam" id="PF03264"/>
    </source>
</evidence>
<dbReference type="Gene3D" id="1.10.3820.10">
    <property type="entry name" value="Di-heme elbow motif domain"/>
    <property type="match status" value="1"/>
</dbReference>
<evidence type="ECO:0000256" key="9">
    <source>
        <dbReference type="ARBA" id="ARBA00022989"/>
    </source>
</evidence>
<evidence type="ECO:0000256" key="12">
    <source>
        <dbReference type="PIRNR" id="PIRNR000013"/>
    </source>
</evidence>
<dbReference type="InterPro" id="IPR036280">
    <property type="entry name" value="Multihaem_cyt_sf"/>
</dbReference>
<evidence type="ECO:0000256" key="7">
    <source>
        <dbReference type="ARBA" id="ARBA00022723"/>
    </source>
</evidence>
<keyword evidence="5 12" id="KW-0349">Heme</keyword>
<dbReference type="InterPro" id="IPR024717">
    <property type="entry name" value="NapC/NirT/NrfH"/>
</dbReference>
<feature type="binding site" description="axial binding residue" evidence="14">
    <location>
        <position position="113"/>
    </location>
    <ligand>
        <name>heme</name>
        <dbReference type="ChEBI" id="CHEBI:30413"/>
        <label>3</label>
    </ligand>
    <ligandPart>
        <name>Fe</name>
        <dbReference type="ChEBI" id="CHEBI:18248"/>
    </ligandPart>
</feature>
<feature type="binding site" description="covalent" evidence="13">
    <location>
        <position position="64"/>
    </location>
    <ligand>
        <name>heme</name>
        <dbReference type="ChEBI" id="CHEBI:30413"/>
        <label>2</label>
    </ligand>
</feature>
<evidence type="ECO:0000256" key="1">
    <source>
        <dbReference type="ARBA" id="ARBA00004162"/>
    </source>
</evidence>
<keyword evidence="8 12" id="KW-0249">Electron transport</keyword>
<dbReference type="SUPFAM" id="SSF48695">
    <property type="entry name" value="Multiheme cytochromes"/>
    <property type="match status" value="1"/>
</dbReference>
<comment type="cofactor">
    <cofactor evidence="13">
        <name>heme</name>
        <dbReference type="ChEBI" id="CHEBI:30413"/>
    </cofactor>
    <text evidence="13">Binds 4 heme groups per subunit.</text>
</comment>
<reference evidence="17 18" key="1">
    <citation type="submission" date="2016-10" db="EMBL/GenBank/DDBJ databases">
        <authorList>
            <person name="de Groot N.N."/>
        </authorList>
    </citation>
    <scope>NUCLEOTIDE SEQUENCE [LARGE SCALE GENOMIC DNA]</scope>
    <source>
        <strain evidence="17 18">L14</strain>
    </source>
</reference>
<gene>
    <name evidence="17" type="ORF">SAMN05216587_103145</name>
</gene>
<comment type="similarity">
    <text evidence="2">Belongs to the NapC/NirT/NrfH family.</text>
</comment>
<evidence type="ECO:0000256" key="5">
    <source>
        <dbReference type="ARBA" id="ARBA00022617"/>
    </source>
</evidence>
<feature type="binding site" description="covalent" evidence="13">
    <location>
        <position position="141"/>
    </location>
    <ligand>
        <name>heme</name>
        <dbReference type="ChEBI" id="CHEBI:30413"/>
        <label>4</label>
    </ligand>
</feature>
<feature type="binding site" description="axial binding residue" evidence="14">
    <location>
        <position position="68"/>
    </location>
    <ligand>
        <name>heme</name>
        <dbReference type="ChEBI" id="CHEBI:30413"/>
        <label>2</label>
    </ligand>
    <ligandPart>
        <name>Fe</name>
        <dbReference type="ChEBI" id="CHEBI:18248"/>
    </ligandPart>
</feature>
<evidence type="ECO:0000256" key="14">
    <source>
        <dbReference type="PIRSR" id="PIRSR000013-2"/>
    </source>
</evidence>
<name>A0A1I0WMU1_SELRU</name>
<accession>A0A1I0WMU1</accession>
<dbReference type="Proteomes" id="UP000183843">
    <property type="component" value="Unassembled WGS sequence"/>
</dbReference>
<dbReference type="InterPro" id="IPR005126">
    <property type="entry name" value="NapC/NirT_cyt_c_N"/>
</dbReference>
<evidence type="ECO:0000256" key="4">
    <source>
        <dbReference type="ARBA" id="ARBA00022475"/>
    </source>
</evidence>
<dbReference type="InterPro" id="IPR051174">
    <property type="entry name" value="Cytochrome_c-type_ET"/>
</dbReference>
<dbReference type="GO" id="GO:0005886">
    <property type="term" value="C:plasma membrane"/>
    <property type="evidence" value="ECO:0007669"/>
    <property type="project" value="UniProtKB-SubCell"/>
</dbReference>
<dbReference type="AlphaFoldDB" id="A0A1I0WMU1"/>
<dbReference type="GO" id="GO:0020037">
    <property type="term" value="F:heme binding"/>
    <property type="evidence" value="ECO:0007669"/>
    <property type="project" value="InterPro"/>
</dbReference>
<protein>
    <recommendedName>
        <fullName evidence="12">Cytochrome c-type protein</fullName>
    </recommendedName>
</protein>
<evidence type="ECO:0000256" key="11">
    <source>
        <dbReference type="ARBA" id="ARBA00023136"/>
    </source>
</evidence>
<feature type="binding site" description="axial binding residue" evidence="14">
    <location>
        <position position="86"/>
    </location>
    <ligand>
        <name>heme</name>
        <dbReference type="ChEBI" id="CHEBI:30413"/>
        <label>1</label>
    </ligand>
    <ligandPart>
        <name>Fe</name>
        <dbReference type="ChEBI" id="CHEBI:18248"/>
    </ligandPart>
</feature>
<dbReference type="PIRSF" id="PIRSF000013">
    <property type="entry name" value="4_hem_cytochrm_NapC"/>
    <property type="match status" value="1"/>
</dbReference>
<keyword evidence="7 12" id="KW-0479">Metal-binding</keyword>
<evidence type="ECO:0000256" key="3">
    <source>
        <dbReference type="ARBA" id="ARBA00022448"/>
    </source>
</evidence>
<feature type="binding site" description="axial binding residue" evidence="14">
    <location>
        <position position="145"/>
    </location>
    <ligand>
        <name>heme</name>
        <dbReference type="ChEBI" id="CHEBI:30413"/>
        <label>4</label>
    </ligand>
    <ligandPart>
        <name>Fe</name>
        <dbReference type="ChEBI" id="CHEBI:18248"/>
    </ligandPart>
</feature>
<keyword evidence="3 12" id="KW-0813">Transport</keyword>
<proteinExistence type="inferred from homology"/>
<sequence>MNLGEKKIKLKHLAIAGIACIVAFAGAYGMIEATNQSTFCGETCHEMDPMYVTWQHSNHKNVDCADCHEQPGFTGLVQSKMKGTKELFLHVTGNVPDPIKVQDTNEVNCYQCHQDKIKDAEIAGPRKDPHTAKHFENGMNCVTCHTGIVHNDAVNKTLPRRERCYTCHLDAMGSL</sequence>
<dbReference type="InterPro" id="IPR038266">
    <property type="entry name" value="NapC/NirT_cytc_sf"/>
</dbReference>
<feature type="binding site" evidence="13">
    <location>
        <position position="67"/>
    </location>
    <ligand>
        <name>a menaquinol</name>
        <dbReference type="ChEBI" id="CHEBI:18151"/>
    </ligand>
</feature>
<feature type="binding site" description="covalent" evidence="13">
    <location>
        <position position="44"/>
    </location>
    <ligand>
        <name>heme</name>
        <dbReference type="ChEBI" id="CHEBI:30413"/>
        <label>1</label>
    </ligand>
</feature>
<keyword evidence="10 12" id="KW-0408">Iron</keyword>
<feature type="domain" description="NapC/NirT cytochrome c N-terminal" evidence="16">
    <location>
        <begin position="10"/>
        <end position="151"/>
    </location>
</feature>
<feature type="binding site" description="covalent" evidence="13">
    <location>
        <position position="109"/>
    </location>
    <ligand>
        <name>heme</name>
        <dbReference type="ChEBI" id="CHEBI:30413"/>
        <label>3</label>
    </ligand>
</feature>
<feature type="binding site" description="axial binding residue" evidence="14">
    <location>
        <position position="150"/>
    </location>
    <ligand>
        <name>heme</name>
        <dbReference type="ChEBI" id="CHEBI:30413"/>
        <label>2</label>
    </ligand>
    <ligandPart>
        <name>Fe</name>
        <dbReference type="ChEBI" id="CHEBI:18248"/>
    </ligandPart>
</feature>
<feature type="binding site" description="axial binding residue" evidence="14">
    <location>
        <position position="59"/>
    </location>
    <ligand>
        <name>heme</name>
        <dbReference type="ChEBI" id="CHEBI:30413"/>
        <label>3</label>
    </ligand>
    <ligandPart>
        <name>Fe</name>
        <dbReference type="ChEBI" id="CHEBI:18248"/>
    </ligandPart>
</feature>
<keyword evidence="9 15" id="KW-1133">Transmembrane helix</keyword>
<dbReference type="GO" id="GO:0009061">
    <property type="term" value="P:anaerobic respiration"/>
    <property type="evidence" value="ECO:0007669"/>
    <property type="project" value="TreeGrafter"/>
</dbReference>
<evidence type="ECO:0000313" key="17">
    <source>
        <dbReference type="EMBL" id="SFA90085.1"/>
    </source>
</evidence>
<evidence type="ECO:0000256" key="2">
    <source>
        <dbReference type="ARBA" id="ARBA00007395"/>
    </source>
</evidence>
<keyword evidence="11 15" id="KW-0472">Membrane</keyword>
<evidence type="ECO:0000256" key="6">
    <source>
        <dbReference type="ARBA" id="ARBA00022692"/>
    </source>
</evidence>
<comment type="PTM">
    <text evidence="12">Binds 4 heme groups per subunit.</text>
</comment>